<keyword evidence="1" id="KW-0378">Hydrolase</keyword>
<protein>
    <submittedName>
        <fullName evidence="1">Gamma-glutamyl-gamma-aminobutyrate hydrolase family protein</fullName>
    </submittedName>
</protein>
<evidence type="ECO:0000313" key="1">
    <source>
        <dbReference type="EMBL" id="HIW82152.1"/>
    </source>
</evidence>
<dbReference type="SUPFAM" id="SSF52317">
    <property type="entry name" value="Class I glutamine amidotransferase-like"/>
    <property type="match status" value="1"/>
</dbReference>
<name>A0A9D1UBX2_9FIRM</name>
<dbReference type="Proteomes" id="UP000824265">
    <property type="component" value="Unassembled WGS sequence"/>
</dbReference>
<dbReference type="EMBL" id="DXGH01000064">
    <property type="protein sequence ID" value="HIW82152.1"/>
    <property type="molecule type" value="Genomic_DNA"/>
</dbReference>
<reference evidence="1" key="2">
    <citation type="submission" date="2021-04" db="EMBL/GenBank/DDBJ databases">
        <authorList>
            <person name="Gilroy R."/>
        </authorList>
    </citation>
    <scope>NUCLEOTIDE SEQUENCE</scope>
    <source>
        <strain evidence="1">CHK195-6426</strain>
    </source>
</reference>
<dbReference type="Pfam" id="PF07722">
    <property type="entry name" value="Peptidase_C26"/>
    <property type="match status" value="1"/>
</dbReference>
<gene>
    <name evidence="1" type="ORF">H9742_11675</name>
</gene>
<dbReference type="PANTHER" id="PTHR43235">
    <property type="entry name" value="GLUTAMINE AMIDOTRANSFERASE PB2B2.05-RELATED"/>
    <property type="match status" value="1"/>
</dbReference>
<dbReference type="InterPro" id="IPR011697">
    <property type="entry name" value="Peptidase_C26"/>
</dbReference>
<dbReference type="InterPro" id="IPR044668">
    <property type="entry name" value="PuuD-like"/>
</dbReference>
<dbReference type="GO" id="GO:0016811">
    <property type="term" value="F:hydrolase activity, acting on carbon-nitrogen (but not peptide) bonds, in linear amides"/>
    <property type="evidence" value="ECO:0007669"/>
    <property type="project" value="InterPro"/>
</dbReference>
<dbReference type="InterPro" id="IPR029062">
    <property type="entry name" value="Class_I_gatase-like"/>
</dbReference>
<dbReference type="CDD" id="cd01745">
    <property type="entry name" value="GATase1_2"/>
    <property type="match status" value="1"/>
</dbReference>
<sequence>MKKPIIALLPLYDSEKESYWMLPGYMKGIEKAGGIPVMLPLCTNTEILDTLADQYDGFLFTGGQDVSPGLYKAEKSALCGEICKERDQMEKYLLERVLHLDKPILGICRGIQILNAVLGGTLYQDLQAEHPSKITHRQKPPYDKPIHSVRLEPDSPLCLLLQKPTLGVNSCHHQAIKELSSALTPMAYSEDGLTEAVYKADARFVWAVQWHPEFSYESDENSLAIFREFIKRAAQDA</sequence>
<dbReference type="PROSITE" id="PS51273">
    <property type="entry name" value="GATASE_TYPE_1"/>
    <property type="match status" value="1"/>
</dbReference>
<dbReference type="GO" id="GO:0005829">
    <property type="term" value="C:cytosol"/>
    <property type="evidence" value="ECO:0007669"/>
    <property type="project" value="TreeGrafter"/>
</dbReference>
<reference evidence="1" key="1">
    <citation type="journal article" date="2021" name="PeerJ">
        <title>Extensive microbial diversity within the chicken gut microbiome revealed by metagenomics and culture.</title>
        <authorList>
            <person name="Gilroy R."/>
            <person name="Ravi A."/>
            <person name="Getino M."/>
            <person name="Pursley I."/>
            <person name="Horton D.L."/>
            <person name="Alikhan N.F."/>
            <person name="Baker D."/>
            <person name="Gharbi K."/>
            <person name="Hall N."/>
            <person name="Watson M."/>
            <person name="Adriaenssens E.M."/>
            <person name="Foster-Nyarko E."/>
            <person name="Jarju S."/>
            <person name="Secka A."/>
            <person name="Antonio M."/>
            <person name="Oren A."/>
            <person name="Chaudhuri R.R."/>
            <person name="La Ragione R."/>
            <person name="Hildebrand F."/>
            <person name="Pallen M.J."/>
        </authorList>
    </citation>
    <scope>NUCLEOTIDE SEQUENCE</scope>
    <source>
        <strain evidence="1">CHK195-6426</strain>
    </source>
</reference>
<evidence type="ECO:0000313" key="2">
    <source>
        <dbReference type="Proteomes" id="UP000824265"/>
    </source>
</evidence>
<accession>A0A9D1UBX2</accession>
<organism evidence="1 2">
    <name type="scientific">Candidatus Acetatifactor stercoripullorum</name>
    <dbReference type="NCBI Taxonomy" id="2838414"/>
    <lineage>
        <taxon>Bacteria</taxon>
        <taxon>Bacillati</taxon>
        <taxon>Bacillota</taxon>
        <taxon>Clostridia</taxon>
        <taxon>Lachnospirales</taxon>
        <taxon>Lachnospiraceae</taxon>
        <taxon>Acetatifactor</taxon>
    </lineage>
</organism>
<dbReference type="PANTHER" id="PTHR43235:SF1">
    <property type="entry name" value="GLUTAMINE AMIDOTRANSFERASE PB2B2.05-RELATED"/>
    <property type="match status" value="1"/>
</dbReference>
<dbReference type="Gene3D" id="3.40.50.880">
    <property type="match status" value="1"/>
</dbReference>
<comment type="caution">
    <text evidence="1">The sequence shown here is derived from an EMBL/GenBank/DDBJ whole genome shotgun (WGS) entry which is preliminary data.</text>
</comment>
<dbReference type="AlphaFoldDB" id="A0A9D1UBX2"/>
<proteinExistence type="predicted"/>